<evidence type="ECO:0000313" key="6">
    <source>
        <dbReference type="EMBL" id="MBB4613410.1"/>
    </source>
</evidence>
<dbReference type="Proteomes" id="UP000538566">
    <property type="component" value="Unassembled WGS sequence"/>
</dbReference>
<protein>
    <recommendedName>
        <fullName evidence="2">protein-glutamate methylesterase</fullName>
        <ecNumber evidence="2">3.1.1.61</ecNumber>
    </recommendedName>
</protein>
<dbReference type="GO" id="GO:0000156">
    <property type="term" value="F:phosphorelay response regulator activity"/>
    <property type="evidence" value="ECO:0007669"/>
    <property type="project" value="InterPro"/>
</dbReference>
<evidence type="ECO:0000259" key="5">
    <source>
        <dbReference type="PROSITE" id="PS50122"/>
    </source>
</evidence>
<sequence>MNHDTVRAVAIGASAGAVQALLHILPSLPAALPVPVMIVVHVPADRDNTLVPLLDTRCQLAVKEAEDKEPAMPGTVYFAPSDYHLLVEKDGSLALSGDEPVNYSRPAIDVLLESAAEAFGSGLVGIVLTGANHDGAAGLRAVAAGGGIAIVQDPASAMSATMPAAALALCPDARVETLDGITAFLSGLVHA</sequence>
<feature type="active site" evidence="4">
    <location>
        <position position="134"/>
    </location>
</feature>
<dbReference type="PANTHER" id="PTHR42872:SF6">
    <property type="entry name" value="PROTEIN-GLUTAMATE METHYLESTERASE_PROTEIN-GLUTAMINE GLUTAMINASE"/>
    <property type="match status" value="1"/>
</dbReference>
<evidence type="ECO:0000256" key="2">
    <source>
        <dbReference type="ARBA" id="ARBA00039140"/>
    </source>
</evidence>
<gene>
    <name evidence="6" type="ORF">GGR37_001685</name>
</gene>
<dbReference type="Pfam" id="PF01339">
    <property type="entry name" value="CheB_methylest"/>
    <property type="match status" value="1"/>
</dbReference>
<comment type="catalytic activity">
    <reaction evidence="3">
        <text>[protein]-L-glutamate 5-O-methyl ester + H2O = L-glutamyl-[protein] + methanol + H(+)</text>
        <dbReference type="Rhea" id="RHEA:23236"/>
        <dbReference type="Rhea" id="RHEA-COMP:10208"/>
        <dbReference type="Rhea" id="RHEA-COMP:10311"/>
        <dbReference type="ChEBI" id="CHEBI:15377"/>
        <dbReference type="ChEBI" id="CHEBI:15378"/>
        <dbReference type="ChEBI" id="CHEBI:17790"/>
        <dbReference type="ChEBI" id="CHEBI:29973"/>
        <dbReference type="ChEBI" id="CHEBI:82795"/>
        <dbReference type="EC" id="3.1.1.61"/>
    </reaction>
</comment>
<dbReference type="EC" id="3.1.1.61" evidence="2"/>
<dbReference type="SUPFAM" id="SSF52738">
    <property type="entry name" value="Methylesterase CheB, C-terminal domain"/>
    <property type="match status" value="1"/>
</dbReference>
<feature type="active site" evidence="4">
    <location>
        <position position="41"/>
    </location>
</feature>
<name>A0A7W7ABV7_9SPHN</name>
<dbReference type="Gene3D" id="3.40.50.180">
    <property type="entry name" value="Methylesterase CheB, C-terminal domain"/>
    <property type="match status" value="1"/>
</dbReference>
<dbReference type="AlphaFoldDB" id="A0A7W7ABV7"/>
<dbReference type="GO" id="GO:0008984">
    <property type="term" value="F:protein-glutamate methylesterase activity"/>
    <property type="evidence" value="ECO:0007669"/>
    <property type="project" value="UniProtKB-EC"/>
</dbReference>
<keyword evidence="7" id="KW-1185">Reference proteome</keyword>
<dbReference type="GO" id="GO:0005737">
    <property type="term" value="C:cytoplasm"/>
    <property type="evidence" value="ECO:0007669"/>
    <property type="project" value="InterPro"/>
</dbReference>
<dbReference type="RefSeq" id="WP_144907686.1">
    <property type="nucleotide sequence ID" value="NZ_JACHOA010000003.1"/>
</dbReference>
<dbReference type="PANTHER" id="PTHR42872">
    <property type="entry name" value="PROTEIN-GLUTAMATE METHYLESTERASE/PROTEIN-GLUTAMINE GLUTAMINASE"/>
    <property type="match status" value="1"/>
</dbReference>
<dbReference type="CDD" id="cd16433">
    <property type="entry name" value="CheB"/>
    <property type="match status" value="1"/>
</dbReference>
<comment type="caution">
    <text evidence="6">The sequence shown here is derived from an EMBL/GenBank/DDBJ whole genome shotgun (WGS) entry which is preliminary data.</text>
</comment>
<organism evidence="6 7">
    <name type="scientific">Novosphingobium taihuense</name>
    <dbReference type="NCBI Taxonomy" id="260085"/>
    <lineage>
        <taxon>Bacteria</taxon>
        <taxon>Pseudomonadati</taxon>
        <taxon>Pseudomonadota</taxon>
        <taxon>Alphaproteobacteria</taxon>
        <taxon>Sphingomonadales</taxon>
        <taxon>Sphingomonadaceae</taxon>
        <taxon>Novosphingobium</taxon>
    </lineage>
</organism>
<feature type="active site" evidence="4">
    <location>
        <position position="14"/>
    </location>
</feature>
<keyword evidence="4" id="KW-0145">Chemotaxis</keyword>
<evidence type="ECO:0000256" key="3">
    <source>
        <dbReference type="ARBA" id="ARBA00048267"/>
    </source>
</evidence>
<dbReference type="EMBL" id="JACHOA010000003">
    <property type="protein sequence ID" value="MBB4613410.1"/>
    <property type="molecule type" value="Genomic_DNA"/>
</dbReference>
<evidence type="ECO:0000256" key="1">
    <source>
        <dbReference type="ARBA" id="ARBA00022801"/>
    </source>
</evidence>
<dbReference type="GO" id="GO:0006935">
    <property type="term" value="P:chemotaxis"/>
    <property type="evidence" value="ECO:0007669"/>
    <property type="project" value="UniProtKB-UniRule"/>
</dbReference>
<accession>A0A7W7ABV7</accession>
<dbReference type="OrthoDB" id="9791760at2"/>
<proteinExistence type="predicted"/>
<feature type="domain" description="CheB-type methylesterase" evidence="5">
    <location>
        <begin position="2"/>
        <end position="191"/>
    </location>
</feature>
<dbReference type="PROSITE" id="PS50122">
    <property type="entry name" value="CHEB"/>
    <property type="match status" value="1"/>
</dbReference>
<dbReference type="InterPro" id="IPR035909">
    <property type="entry name" value="CheB_C"/>
</dbReference>
<evidence type="ECO:0000313" key="7">
    <source>
        <dbReference type="Proteomes" id="UP000538566"/>
    </source>
</evidence>
<dbReference type="InterPro" id="IPR000673">
    <property type="entry name" value="Sig_transdc_resp-reg_Me-estase"/>
</dbReference>
<keyword evidence="1 4" id="KW-0378">Hydrolase</keyword>
<evidence type="ECO:0000256" key="4">
    <source>
        <dbReference type="PROSITE-ProRule" id="PRU00050"/>
    </source>
</evidence>
<reference evidence="6 7" key="1">
    <citation type="submission" date="2020-08" db="EMBL/GenBank/DDBJ databases">
        <title>Genomic Encyclopedia of Type Strains, Phase IV (KMG-IV): sequencing the most valuable type-strain genomes for metagenomic binning, comparative biology and taxonomic classification.</title>
        <authorList>
            <person name="Goeker M."/>
        </authorList>
    </citation>
    <scope>NUCLEOTIDE SEQUENCE [LARGE SCALE GENOMIC DNA]</scope>
    <source>
        <strain evidence="6 7">DSM 17507</strain>
    </source>
</reference>